<dbReference type="Pfam" id="PF08264">
    <property type="entry name" value="Anticodon_1"/>
    <property type="match status" value="1"/>
</dbReference>
<dbReference type="AlphaFoldDB" id="Q01VL3"/>
<feature type="binding site" evidence="10">
    <location>
        <position position="573"/>
    </location>
    <ligand>
        <name>L-isoleucyl-5'-AMP</name>
        <dbReference type="ChEBI" id="CHEBI:178002"/>
    </ligand>
</feature>
<dbReference type="InParanoid" id="Q01VL3"/>
<dbReference type="EC" id="6.1.1.5" evidence="10"/>
<evidence type="ECO:0000256" key="1">
    <source>
        <dbReference type="ARBA" id="ARBA00006887"/>
    </source>
</evidence>
<comment type="function">
    <text evidence="8 10">Catalyzes the attachment of isoleucine to tRNA(Ile). As IleRS can inadvertently accommodate and process structurally similar amino acids such as valine, to avoid such errors it has two additional distinct tRNA(Ile)-dependent editing activities. One activity is designated as 'pretransfer' editing and involves the hydrolysis of activated Val-AMP. The other activity is designated 'posttransfer' editing and involves deacylation of mischarged Val-tRNA(Ile).</text>
</comment>
<comment type="similarity">
    <text evidence="1 10">Belongs to the class-I aminoacyl-tRNA synthetase family. IleS type 1 subfamily.</text>
</comment>
<keyword evidence="10" id="KW-0862">Zinc</keyword>
<dbReference type="PANTHER" id="PTHR42765">
    <property type="entry name" value="SOLEUCYL-TRNA SYNTHETASE"/>
    <property type="match status" value="1"/>
</dbReference>
<keyword evidence="10" id="KW-0479">Metal-binding</keyword>
<dbReference type="InterPro" id="IPR010663">
    <property type="entry name" value="Znf_FPG/IleRS"/>
</dbReference>
<proteinExistence type="inferred from homology"/>
<dbReference type="Gene3D" id="3.90.740.10">
    <property type="entry name" value="Valyl/Leucyl/Isoleucyl-tRNA synthetase, editing domain"/>
    <property type="match status" value="1"/>
</dbReference>
<feature type="domain" description="Zinc finger FPG/IleRS-type" evidence="12">
    <location>
        <begin position="903"/>
        <end position="931"/>
    </location>
</feature>
<dbReference type="GO" id="GO:0002161">
    <property type="term" value="F:aminoacyl-tRNA deacylase activity"/>
    <property type="evidence" value="ECO:0007669"/>
    <property type="project" value="InterPro"/>
</dbReference>
<comment type="domain">
    <text evidence="10">IleRS has two distinct active sites: one for aminoacylation and one for editing. The misactivated valine is translocated from the active site to the editing site, which sterically excludes the correctly activated isoleucine. The single editing site contains two valyl binding pockets, one specific for each substrate (Val-AMP or Val-tRNA(Ile)).</text>
</comment>
<feature type="domain" description="Aminoacyl-tRNA synthetase class Ia" evidence="11">
    <location>
        <begin position="31"/>
        <end position="653"/>
    </location>
</feature>
<dbReference type="GO" id="GO:0004822">
    <property type="term" value="F:isoleucine-tRNA ligase activity"/>
    <property type="evidence" value="ECO:0007669"/>
    <property type="project" value="UniProtKB-UniRule"/>
</dbReference>
<dbReference type="PROSITE" id="PS00178">
    <property type="entry name" value="AA_TRNA_LIGASE_I"/>
    <property type="match status" value="1"/>
</dbReference>
<comment type="cofactor">
    <cofactor evidence="10">
        <name>Zn(2+)</name>
        <dbReference type="ChEBI" id="CHEBI:29105"/>
    </cofactor>
    <text evidence="10">Binds 1 zinc ion per subunit.</text>
</comment>
<dbReference type="GO" id="GO:0005524">
    <property type="term" value="F:ATP binding"/>
    <property type="evidence" value="ECO:0007669"/>
    <property type="project" value="UniProtKB-UniRule"/>
</dbReference>
<feature type="binding site" evidence="10">
    <location>
        <position position="929"/>
    </location>
    <ligand>
        <name>Zn(2+)</name>
        <dbReference type="ChEBI" id="CHEBI:29105"/>
    </ligand>
</feature>
<dbReference type="Pfam" id="PF06827">
    <property type="entry name" value="zf-FPG_IleRS"/>
    <property type="match status" value="1"/>
</dbReference>
<feature type="short sequence motif" description="'HIGH' region" evidence="10">
    <location>
        <begin position="62"/>
        <end position="72"/>
    </location>
</feature>
<dbReference type="Gene3D" id="1.10.730.20">
    <property type="match status" value="1"/>
</dbReference>
<dbReference type="InterPro" id="IPR050081">
    <property type="entry name" value="Ile-tRNA_ligase"/>
</dbReference>
<keyword evidence="2 10" id="KW-0963">Cytoplasm</keyword>
<keyword evidence="4 10" id="KW-0547">Nucleotide-binding</keyword>
<keyword evidence="5 10" id="KW-0067">ATP-binding</keyword>
<sequence>MDQLKVELKQTINLPQTAFSMKANLPQAEPKMLARWEQEKLYHKIRASRAGRPTYVLHDGPPYANGRIHLGTAFNKILKDFVVKSKTMAGFDSPYVPGWDCHGLPIEIKVDSELGSKKAQMTAVQIRRACRKYAEKYVDIQRTDFKRLGVLGHWEDPYLTMSAEYQSVIAGAFVDFLDRGYVYKGLKPVHWCIKDRTALAEAEVEYADHSSPSIWVRFALTSDPASIDPALTGRKVYGLIWTTTPWTIPANMAIAYNPRFDYAAVDVAGDVYLVAEGLLNVTAEKLGWGGYTKVATFQGAQIEGAVFRHPLFERESIGILADYVTLEQGTGGVHTAPGHGQEDYASGQKYGIPTFCPVDAAGRFFRAEGAPGHIPDDLIGKTIWEGNPLVVEHLKAAGALLGMEKLAHSYPHCWRCHNPVIFRATEQWFIGMERNNFRQSALDAIKKVKWMPEWGQERISNMIAVRPDWCISRQRVWGVPITIFYCEGCREPVTDRKLLDPIVALFREHTADIWYEKTAAELLPADYKCTKCGGGEFSKETDILDVWFDSGSSHLAVLNQRFGLEWPADVYLEGGDQYRGWFHSSLLVGTGLRGGSPYRACLLNGWVLDGEGKAMHKSLGNSIEPESVIKDHGADILRLWTASVEFNEDVRMSDTILTRLVDAYRKLRNTFRYMLGNLSDFDPQADSVAPAELTELDQWILLRADDLVTRCRAWYDEFAFHKIYHAVYAFATVDLSSVYFDVLKDRLYCSGAKWPERRAAQTTLYRLMDGLVRLLAPMMSFTAEEVWGHMKRPDSVHMAHFPEAGDFSAGLNDDARNRAGKMDALLQVREAVLKQLDTARNEKLIGAPLEALVRLTASPELYPLLVQYADFLPALFIVSAVEIEPSAQGVAVELSVEVERAPGDKCERCWKYSKEVGTDPVLPTLCARCAKAVHEILNA</sequence>
<feature type="binding site" evidence="10">
    <location>
        <position position="906"/>
    </location>
    <ligand>
        <name>Zn(2+)</name>
        <dbReference type="ChEBI" id="CHEBI:29105"/>
    </ligand>
</feature>
<dbReference type="KEGG" id="sus:Acid_5353"/>
<evidence type="ECO:0000256" key="9">
    <source>
        <dbReference type="ARBA" id="ARBA00048359"/>
    </source>
</evidence>
<dbReference type="Gene3D" id="1.10.10.830">
    <property type="entry name" value="Ile-tRNA synthetase CP2 domain-like"/>
    <property type="match status" value="1"/>
</dbReference>
<dbReference type="InterPro" id="IPR033708">
    <property type="entry name" value="Anticodon_Ile_BEm"/>
</dbReference>
<dbReference type="InterPro" id="IPR002300">
    <property type="entry name" value="aa-tRNA-synth_Ia"/>
</dbReference>
<gene>
    <name evidence="10" type="primary">ileS</name>
    <name evidence="14" type="ordered locus">Acid_5353</name>
</gene>
<dbReference type="GO" id="GO:0008270">
    <property type="term" value="F:zinc ion binding"/>
    <property type="evidence" value="ECO:0007669"/>
    <property type="project" value="UniProtKB-UniRule"/>
</dbReference>
<keyword evidence="7 10" id="KW-0030">Aminoacyl-tRNA synthetase</keyword>
<comment type="subcellular location">
    <subcellularLocation>
        <location evidence="10">Cytoplasm</location>
    </subcellularLocation>
</comment>
<dbReference type="OrthoDB" id="9810365at2"/>
<evidence type="ECO:0000256" key="6">
    <source>
        <dbReference type="ARBA" id="ARBA00022917"/>
    </source>
</evidence>
<evidence type="ECO:0000256" key="2">
    <source>
        <dbReference type="ARBA" id="ARBA00022490"/>
    </source>
</evidence>
<name>Q01VL3_SOLUE</name>
<feature type="domain" description="Methionyl/Valyl/Leucyl/Isoleucyl-tRNA synthetase anticodon-binding" evidence="13">
    <location>
        <begin position="697"/>
        <end position="850"/>
    </location>
</feature>
<dbReference type="PRINTS" id="PR00984">
    <property type="entry name" value="TRNASYNTHILE"/>
</dbReference>
<dbReference type="InterPro" id="IPR009080">
    <property type="entry name" value="tRNAsynth_Ia_anticodon-bd"/>
</dbReference>
<accession>Q01VL3</accession>
<evidence type="ECO:0000259" key="13">
    <source>
        <dbReference type="Pfam" id="PF08264"/>
    </source>
</evidence>
<dbReference type="InterPro" id="IPR009008">
    <property type="entry name" value="Val/Leu/Ile-tRNA-synth_edit"/>
</dbReference>
<evidence type="ECO:0000256" key="7">
    <source>
        <dbReference type="ARBA" id="ARBA00023146"/>
    </source>
</evidence>
<dbReference type="SUPFAM" id="SSF52374">
    <property type="entry name" value="Nucleotidylyl transferase"/>
    <property type="match status" value="1"/>
</dbReference>
<dbReference type="eggNOG" id="COG0060">
    <property type="taxonomic scope" value="Bacteria"/>
</dbReference>
<dbReference type="SUPFAM" id="SSF50677">
    <property type="entry name" value="ValRS/IleRS/LeuRS editing domain"/>
    <property type="match status" value="1"/>
</dbReference>
<feature type="binding site" evidence="10">
    <location>
        <position position="617"/>
    </location>
    <ligand>
        <name>ATP</name>
        <dbReference type="ChEBI" id="CHEBI:30616"/>
    </ligand>
</feature>
<dbReference type="FunFam" id="3.40.50.620:FF:000042">
    <property type="entry name" value="Isoleucine--tRNA ligase"/>
    <property type="match status" value="1"/>
</dbReference>
<dbReference type="InterPro" id="IPR014729">
    <property type="entry name" value="Rossmann-like_a/b/a_fold"/>
</dbReference>
<reference evidence="14" key="1">
    <citation type="submission" date="2006-10" db="EMBL/GenBank/DDBJ databases">
        <title>Complete sequence of Solibacter usitatus Ellin6076.</title>
        <authorList>
            <consortium name="US DOE Joint Genome Institute"/>
            <person name="Copeland A."/>
            <person name="Lucas S."/>
            <person name="Lapidus A."/>
            <person name="Barry K."/>
            <person name="Detter J.C."/>
            <person name="Glavina del Rio T."/>
            <person name="Hammon N."/>
            <person name="Israni S."/>
            <person name="Dalin E."/>
            <person name="Tice H."/>
            <person name="Pitluck S."/>
            <person name="Thompson L.S."/>
            <person name="Brettin T."/>
            <person name="Bruce D."/>
            <person name="Han C."/>
            <person name="Tapia R."/>
            <person name="Gilna P."/>
            <person name="Schmutz J."/>
            <person name="Larimer F."/>
            <person name="Land M."/>
            <person name="Hauser L."/>
            <person name="Kyrpides N."/>
            <person name="Mikhailova N."/>
            <person name="Janssen P.H."/>
            <person name="Kuske C.R."/>
            <person name="Richardson P."/>
        </authorList>
    </citation>
    <scope>NUCLEOTIDE SEQUENCE</scope>
    <source>
        <strain evidence="14">Ellin6076</strain>
    </source>
</reference>
<dbReference type="InterPro" id="IPR001412">
    <property type="entry name" value="aa-tRNA-synth_I_CS"/>
</dbReference>
<dbReference type="HOGENOM" id="CLU_001493_7_1_0"/>
<evidence type="ECO:0000313" key="14">
    <source>
        <dbReference type="EMBL" id="ABJ86302.1"/>
    </source>
</evidence>
<dbReference type="GO" id="GO:0006428">
    <property type="term" value="P:isoleucyl-tRNA aminoacylation"/>
    <property type="evidence" value="ECO:0007669"/>
    <property type="project" value="UniProtKB-UniRule"/>
</dbReference>
<evidence type="ECO:0000259" key="12">
    <source>
        <dbReference type="Pfam" id="PF06827"/>
    </source>
</evidence>
<organism evidence="14">
    <name type="scientific">Solibacter usitatus (strain Ellin6076)</name>
    <dbReference type="NCBI Taxonomy" id="234267"/>
    <lineage>
        <taxon>Bacteria</taxon>
        <taxon>Pseudomonadati</taxon>
        <taxon>Acidobacteriota</taxon>
        <taxon>Terriglobia</taxon>
        <taxon>Bryobacterales</taxon>
        <taxon>Solibacteraceae</taxon>
        <taxon>Candidatus Solibacter</taxon>
    </lineage>
</organism>
<dbReference type="InterPro" id="IPR023585">
    <property type="entry name" value="Ile-tRNA-ligase_type1"/>
</dbReference>
<dbReference type="STRING" id="234267.Acid_5353"/>
<keyword evidence="3 10" id="KW-0436">Ligase</keyword>
<dbReference type="CDD" id="cd07960">
    <property type="entry name" value="Anticodon_Ia_Ile_BEm"/>
    <property type="match status" value="1"/>
</dbReference>
<evidence type="ECO:0000256" key="5">
    <source>
        <dbReference type="ARBA" id="ARBA00022840"/>
    </source>
</evidence>
<dbReference type="NCBIfam" id="TIGR00392">
    <property type="entry name" value="ileS"/>
    <property type="match status" value="1"/>
</dbReference>
<comment type="catalytic activity">
    <reaction evidence="9 10">
        <text>tRNA(Ile) + L-isoleucine + ATP = L-isoleucyl-tRNA(Ile) + AMP + diphosphate</text>
        <dbReference type="Rhea" id="RHEA:11060"/>
        <dbReference type="Rhea" id="RHEA-COMP:9666"/>
        <dbReference type="Rhea" id="RHEA-COMP:9695"/>
        <dbReference type="ChEBI" id="CHEBI:30616"/>
        <dbReference type="ChEBI" id="CHEBI:33019"/>
        <dbReference type="ChEBI" id="CHEBI:58045"/>
        <dbReference type="ChEBI" id="CHEBI:78442"/>
        <dbReference type="ChEBI" id="CHEBI:78528"/>
        <dbReference type="ChEBI" id="CHEBI:456215"/>
        <dbReference type="EC" id="6.1.1.5"/>
    </reaction>
</comment>
<feature type="binding site" evidence="10">
    <location>
        <position position="909"/>
    </location>
    <ligand>
        <name>Zn(2+)</name>
        <dbReference type="ChEBI" id="CHEBI:29105"/>
    </ligand>
</feature>
<evidence type="ECO:0000259" key="11">
    <source>
        <dbReference type="Pfam" id="PF00133"/>
    </source>
</evidence>
<evidence type="ECO:0000256" key="3">
    <source>
        <dbReference type="ARBA" id="ARBA00022598"/>
    </source>
</evidence>
<dbReference type="EMBL" id="CP000473">
    <property type="protein sequence ID" value="ABJ86302.1"/>
    <property type="molecule type" value="Genomic_DNA"/>
</dbReference>
<protein>
    <recommendedName>
        <fullName evidence="10">Isoleucine--tRNA ligase</fullName>
        <ecNumber evidence="10">6.1.1.5</ecNumber>
    </recommendedName>
    <alternativeName>
        <fullName evidence="10">Isoleucyl-tRNA synthetase</fullName>
        <shortName evidence="10">IleRS</shortName>
    </alternativeName>
</protein>
<feature type="binding site" evidence="10">
    <location>
        <position position="926"/>
    </location>
    <ligand>
        <name>Zn(2+)</name>
        <dbReference type="ChEBI" id="CHEBI:29105"/>
    </ligand>
</feature>
<dbReference type="InterPro" id="IPR002301">
    <property type="entry name" value="Ile-tRNA-ligase"/>
</dbReference>
<dbReference type="PANTHER" id="PTHR42765:SF1">
    <property type="entry name" value="ISOLEUCINE--TRNA LIGASE, MITOCHONDRIAL"/>
    <property type="match status" value="1"/>
</dbReference>
<dbReference type="InterPro" id="IPR013155">
    <property type="entry name" value="M/V/L/I-tRNA-synth_anticd-bd"/>
</dbReference>
<dbReference type="GO" id="GO:0005829">
    <property type="term" value="C:cytosol"/>
    <property type="evidence" value="ECO:0007669"/>
    <property type="project" value="TreeGrafter"/>
</dbReference>
<evidence type="ECO:0000256" key="4">
    <source>
        <dbReference type="ARBA" id="ARBA00022741"/>
    </source>
</evidence>
<keyword evidence="6 10" id="KW-0648">Protein biosynthesis</keyword>
<dbReference type="Pfam" id="PF00133">
    <property type="entry name" value="tRNA-synt_1"/>
    <property type="match status" value="1"/>
</dbReference>
<evidence type="ECO:0000256" key="8">
    <source>
        <dbReference type="ARBA" id="ARBA00025217"/>
    </source>
</evidence>
<dbReference type="SUPFAM" id="SSF47323">
    <property type="entry name" value="Anticodon-binding domain of a subclass of class I aminoacyl-tRNA synthetases"/>
    <property type="match status" value="1"/>
</dbReference>
<comment type="subunit">
    <text evidence="10">Monomer.</text>
</comment>
<dbReference type="Gene3D" id="3.40.50.620">
    <property type="entry name" value="HUPs"/>
    <property type="match status" value="2"/>
</dbReference>
<dbReference type="FunCoup" id="Q01VL3">
    <property type="interactions" value="606"/>
</dbReference>
<dbReference type="GO" id="GO:0000049">
    <property type="term" value="F:tRNA binding"/>
    <property type="evidence" value="ECO:0007669"/>
    <property type="project" value="InterPro"/>
</dbReference>
<dbReference type="HAMAP" id="MF_02002">
    <property type="entry name" value="Ile_tRNA_synth_type1"/>
    <property type="match status" value="1"/>
</dbReference>
<evidence type="ECO:0000256" key="10">
    <source>
        <dbReference type="HAMAP-Rule" id="MF_02002"/>
    </source>
</evidence>
<feature type="short sequence motif" description="'KMSKS' region" evidence="10">
    <location>
        <begin position="614"/>
        <end position="618"/>
    </location>
</feature>